<evidence type="ECO:0000313" key="16">
    <source>
        <dbReference type="Proteomes" id="UP000308730"/>
    </source>
</evidence>
<evidence type="ECO:0000256" key="9">
    <source>
        <dbReference type="ARBA" id="ARBA00024310"/>
    </source>
</evidence>
<dbReference type="GO" id="GO:0003724">
    <property type="term" value="F:RNA helicase activity"/>
    <property type="evidence" value="ECO:0007669"/>
    <property type="project" value="UniProtKB-EC"/>
</dbReference>
<comment type="domain">
    <text evidence="12">The Q motif is unique to and characteristic of the DEAD box family of RNA helicases and controls ATP binding and hydrolysis.</text>
</comment>
<proteinExistence type="inferred from homology"/>
<dbReference type="PROSITE" id="PS51194">
    <property type="entry name" value="HELICASE_CTER"/>
    <property type="match status" value="1"/>
</dbReference>
<keyword evidence="6 12" id="KW-0347">Helicase</keyword>
<evidence type="ECO:0000256" key="12">
    <source>
        <dbReference type="RuleBase" id="RU365068"/>
    </source>
</evidence>
<dbReference type="OrthoDB" id="10259640at2759"/>
<dbReference type="GO" id="GO:0006364">
    <property type="term" value="P:rRNA processing"/>
    <property type="evidence" value="ECO:0007669"/>
    <property type="project" value="UniProtKB-KW"/>
</dbReference>
<comment type="catalytic activity">
    <reaction evidence="11 12">
        <text>ATP + H2O = ADP + phosphate + H(+)</text>
        <dbReference type="Rhea" id="RHEA:13065"/>
        <dbReference type="ChEBI" id="CHEBI:15377"/>
        <dbReference type="ChEBI" id="CHEBI:15378"/>
        <dbReference type="ChEBI" id="CHEBI:30616"/>
        <dbReference type="ChEBI" id="CHEBI:43474"/>
        <dbReference type="ChEBI" id="CHEBI:456216"/>
        <dbReference type="EC" id="3.6.4.13"/>
    </reaction>
</comment>
<organism evidence="15 16">
    <name type="scientific">Antrodiella citrinella</name>
    <dbReference type="NCBI Taxonomy" id="2447956"/>
    <lineage>
        <taxon>Eukaryota</taxon>
        <taxon>Fungi</taxon>
        <taxon>Dikarya</taxon>
        <taxon>Basidiomycota</taxon>
        <taxon>Agaricomycotina</taxon>
        <taxon>Agaricomycetes</taxon>
        <taxon>Polyporales</taxon>
        <taxon>Steccherinaceae</taxon>
        <taxon>Antrodiella</taxon>
    </lineage>
</organism>
<dbReference type="CDD" id="cd18787">
    <property type="entry name" value="SF2_C_DEAD"/>
    <property type="match status" value="1"/>
</dbReference>
<dbReference type="PANTHER" id="PTHR24031">
    <property type="entry name" value="RNA HELICASE"/>
    <property type="match status" value="1"/>
</dbReference>
<dbReference type="Pfam" id="PF00271">
    <property type="entry name" value="Helicase_C"/>
    <property type="match status" value="1"/>
</dbReference>
<dbReference type="GO" id="GO:0005730">
    <property type="term" value="C:nucleolus"/>
    <property type="evidence" value="ECO:0007669"/>
    <property type="project" value="UniProtKB-SubCell"/>
</dbReference>
<dbReference type="GO" id="GO:0005524">
    <property type="term" value="F:ATP binding"/>
    <property type="evidence" value="ECO:0007669"/>
    <property type="project" value="UniProtKB-UniRule"/>
</dbReference>
<comment type="function">
    <text evidence="12">RNA helicase.</text>
</comment>
<dbReference type="InterPro" id="IPR001650">
    <property type="entry name" value="Helicase_C-like"/>
</dbReference>
<evidence type="ECO:0000256" key="13">
    <source>
        <dbReference type="SAM" id="MobiDB-lite"/>
    </source>
</evidence>
<evidence type="ECO:0000256" key="5">
    <source>
        <dbReference type="ARBA" id="ARBA00022801"/>
    </source>
</evidence>
<gene>
    <name evidence="15" type="ORF">EUX98_g7187</name>
</gene>
<keyword evidence="5 12" id="KW-0378">Hydrolase</keyword>
<comment type="function">
    <text evidence="9">ATP-dependent RNA helicase involved in 40S ribosomal subunit biogenesis. Required for the processing and cleavage of 35S pre-rRNA at sites A0, A1, and A2, leading to mature 18S rRNA.</text>
</comment>
<feature type="domain" description="Helicase C-terminal" evidence="14">
    <location>
        <begin position="157"/>
        <end position="308"/>
    </location>
</feature>
<dbReference type="EC" id="3.6.4.13" evidence="12"/>
<keyword evidence="4 12" id="KW-0547">Nucleotide-binding</keyword>
<dbReference type="GO" id="GO:0003723">
    <property type="term" value="F:RNA binding"/>
    <property type="evidence" value="ECO:0007669"/>
    <property type="project" value="UniProtKB-UniRule"/>
</dbReference>
<dbReference type="InterPro" id="IPR027417">
    <property type="entry name" value="P-loop_NTPase"/>
</dbReference>
<dbReference type="InterPro" id="IPR014001">
    <property type="entry name" value="Helicase_ATP-bd"/>
</dbReference>
<dbReference type="Proteomes" id="UP000308730">
    <property type="component" value="Unassembled WGS sequence"/>
</dbReference>
<dbReference type="SMART" id="SM00490">
    <property type="entry name" value="HELICc"/>
    <property type="match status" value="1"/>
</dbReference>
<dbReference type="InterPro" id="IPR011545">
    <property type="entry name" value="DEAD/DEAH_box_helicase_dom"/>
</dbReference>
<evidence type="ECO:0000259" key="14">
    <source>
        <dbReference type="PROSITE" id="PS51194"/>
    </source>
</evidence>
<feature type="region of interest" description="Disordered" evidence="13">
    <location>
        <begin position="365"/>
        <end position="414"/>
    </location>
</feature>
<evidence type="ECO:0000256" key="4">
    <source>
        <dbReference type="ARBA" id="ARBA00022741"/>
    </source>
</evidence>
<evidence type="ECO:0000256" key="2">
    <source>
        <dbReference type="ARBA" id="ARBA00022517"/>
    </source>
</evidence>
<dbReference type="EMBL" id="SGPM01000289">
    <property type="protein sequence ID" value="THH27003.1"/>
    <property type="molecule type" value="Genomic_DNA"/>
</dbReference>
<evidence type="ECO:0000256" key="6">
    <source>
        <dbReference type="ARBA" id="ARBA00022806"/>
    </source>
</evidence>
<evidence type="ECO:0000256" key="1">
    <source>
        <dbReference type="ARBA" id="ARBA00004604"/>
    </source>
</evidence>
<comment type="subcellular location">
    <subcellularLocation>
        <location evidence="1">Nucleus</location>
        <location evidence="1">Nucleolus</location>
    </subcellularLocation>
</comment>
<dbReference type="GO" id="GO:0016787">
    <property type="term" value="F:hydrolase activity"/>
    <property type="evidence" value="ECO:0007669"/>
    <property type="project" value="UniProtKB-KW"/>
</dbReference>
<evidence type="ECO:0000256" key="11">
    <source>
        <dbReference type="ARBA" id="ARBA00047984"/>
    </source>
</evidence>
<comment type="caution">
    <text evidence="15">The sequence shown here is derived from an EMBL/GenBank/DDBJ whole genome shotgun (WGS) entry which is preliminary data.</text>
</comment>
<evidence type="ECO:0000256" key="7">
    <source>
        <dbReference type="ARBA" id="ARBA00022840"/>
    </source>
</evidence>
<dbReference type="Pfam" id="PF13959">
    <property type="entry name" value="CTE_SPB4"/>
    <property type="match status" value="1"/>
</dbReference>
<dbReference type="Pfam" id="PF00270">
    <property type="entry name" value="DEAD"/>
    <property type="match status" value="1"/>
</dbReference>
<dbReference type="FunFam" id="3.40.50.300:FF:000379">
    <property type="entry name" value="RNA helicase"/>
    <property type="match status" value="1"/>
</dbReference>
<accession>A0A4V3XHZ6</accession>
<dbReference type="InterPro" id="IPR025313">
    <property type="entry name" value="SPB4-like_CTE"/>
</dbReference>
<name>A0A4V3XHZ6_9APHY</name>
<dbReference type="SMART" id="SM01178">
    <property type="entry name" value="DUF4217"/>
    <property type="match status" value="1"/>
</dbReference>
<keyword evidence="16" id="KW-1185">Reference proteome</keyword>
<dbReference type="Gene3D" id="3.40.50.300">
    <property type="entry name" value="P-loop containing nucleotide triphosphate hydrolases"/>
    <property type="match status" value="1"/>
</dbReference>
<feature type="compositionally biased region" description="Basic and acidic residues" evidence="13">
    <location>
        <begin position="375"/>
        <end position="389"/>
    </location>
</feature>
<evidence type="ECO:0000256" key="3">
    <source>
        <dbReference type="ARBA" id="ARBA00022552"/>
    </source>
</evidence>
<evidence type="ECO:0000256" key="10">
    <source>
        <dbReference type="ARBA" id="ARBA00024357"/>
    </source>
</evidence>
<protein>
    <recommendedName>
        <fullName evidence="12">ATP-dependent RNA helicase</fullName>
        <ecNumber evidence="12">3.6.4.13</ecNumber>
    </recommendedName>
</protein>
<dbReference type="SMART" id="SM00487">
    <property type="entry name" value="DEXDc"/>
    <property type="match status" value="1"/>
</dbReference>
<keyword evidence="2" id="KW-0690">Ribosome biogenesis</keyword>
<keyword evidence="3" id="KW-0698">rRNA processing</keyword>
<keyword evidence="8 12" id="KW-0694">RNA-binding</keyword>
<evidence type="ECO:0000313" key="15">
    <source>
        <dbReference type="EMBL" id="THH27003.1"/>
    </source>
</evidence>
<reference evidence="15 16" key="1">
    <citation type="submission" date="2019-02" db="EMBL/GenBank/DDBJ databases">
        <title>Genome sequencing of the rare red list fungi Antrodiella citrinella (Flaviporus citrinellus).</title>
        <authorList>
            <person name="Buettner E."/>
            <person name="Kellner H."/>
        </authorList>
    </citation>
    <scope>NUCLEOTIDE SEQUENCE [LARGE SCALE GENOMIC DNA]</scope>
    <source>
        <strain evidence="15 16">DSM 108506</strain>
    </source>
</reference>
<sequence length="430" mass="48717">MSFLTFSDFKPEVHNVVKIRENSRLYYQFALVNPMVVILSIGQEEWDERSRCNRKKANVQSLLGGEPYNVWLDQCEHADAGLVLQELYRLGIQRSNTALVEMGFTTMTPIQEKAIPLLLAGQDVMGAARTGSGKTLGLLIPAIELLHTLQFKPRNGELHSFLRKHVKKKCIVSFSSCNVVKYYGELLGYIGIPVLALHGKQKQQKRTSTFFEYINAESGILVCTNVAARGLDIPRVDWIVQYDAPDDPRDYIHRVGRIARAGQVGRSLLFLQDNEVGFLRYLQQARVPLNEYSIQRIANVQSQLESVLRKSYQMHELARGAFRSYLHAYNSYSNKKVFDVNALDLVKVGKSFGFAIPPRVSFSPAEVKTSKKRQRASDLEAAQDDHAAADEAESAPARKRSKARQVEQLGRKKVSKQLFRKEKLSAQWSR</sequence>
<comment type="similarity">
    <text evidence="10">Belongs to the DEAD box helicase family. DDX18/HAS1 subfamily.</text>
</comment>
<evidence type="ECO:0000256" key="8">
    <source>
        <dbReference type="ARBA" id="ARBA00022884"/>
    </source>
</evidence>
<keyword evidence="7 12" id="KW-0067">ATP-binding</keyword>
<dbReference type="AlphaFoldDB" id="A0A4V3XHZ6"/>
<dbReference type="SUPFAM" id="SSF52540">
    <property type="entry name" value="P-loop containing nucleoside triphosphate hydrolases"/>
    <property type="match status" value="1"/>
</dbReference>